<evidence type="ECO:0000256" key="5">
    <source>
        <dbReference type="ARBA" id="ARBA00023163"/>
    </source>
</evidence>
<dbReference type="AlphaFoldDB" id="A0A3Q4BE75"/>
<dbReference type="STRING" id="94237.ENSMMOP00000017285"/>
<evidence type="ECO:0000256" key="3">
    <source>
        <dbReference type="ARBA" id="ARBA00023015"/>
    </source>
</evidence>
<evidence type="ECO:0000256" key="2">
    <source>
        <dbReference type="ARBA" id="ARBA00022833"/>
    </source>
</evidence>
<evidence type="ECO:0000313" key="10">
    <source>
        <dbReference type="Ensembl" id="ENSMMOP00000017285.1"/>
    </source>
</evidence>
<evidence type="ECO:0000313" key="11">
    <source>
        <dbReference type="Proteomes" id="UP000261620"/>
    </source>
</evidence>
<feature type="compositionally biased region" description="Acidic residues" evidence="8">
    <location>
        <begin position="449"/>
        <end position="474"/>
    </location>
</feature>
<dbReference type="InterPro" id="IPR010919">
    <property type="entry name" value="SAND-like_dom_sf"/>
</dbReference>
<dbReference type="Ensembl" id="ENSMMOT00000017573.1">
    <property type="protein sequence ID" value="ENSMMOP00000017285.1"/>
    <property type="gene ID" value="ENSMMOG00000013161.1"/>
</dbReference>
<dbReference type="SUPFAM" id="SSF63763">
    <property type="entry name" value="SAND domain-like"/>
    <property type="match status" value="1"/>
</dbReference>
<keyword evidence="3" id="KW-0805">Transcription regulation</keyword>
<dbReference type="PANTHER" id="PTHR10417">
    <property type="entry name" value="GLUCOCORTICOID MODULATORY ELEMENT-BINDING PROTEIN"/>
    <property type="match status" value="1"/>
</dbReference>
<evidence type="ECO:0000256" key="1">
    <source>
        <dbReference type="ARBA" id="ARBA00022723"/>
    </source>
</evidence>
<dbReference type="Pfam" id="PF25892">
    <property type="entry name" value="Spe-44"/>
    <property type="match status" value="1"/>
</dbReference>
<dbReference type="PANTHER" id="PTHR10417:SF2">
    <property type="entry name" value="GLUCOCORTICOID MODULATORY ELEMENT-BINDING PROTEIN 2"/>
    <property type="match status" value="1"/>
</dbReference>
<feature type="region of interest" description="Disordered" evidence="8">
    <location>
        <begin position="444"/>
        <end position="474"/>
    </location>
</feature>
<dbReference type="GO" id="GO:0005634">
    <property type="term" value="C:nucleus"/>
    <property type="evidence" value="ECO:0007669"/>
    <property type="project" value="TreeGrafter"/>
</dbReference>
<dbReference type="Gene3D" id="3.10.390.10">
    <property type="entry name" value="SAND domain-like"/>
    <property type="match status" value="1"/>
</dbReference>
<dbReference type="InterPro" id="IPR059099">
    <property type="entry name" value="GMEB1/2/Spe-44_dom"/>
</dbReference>
<reference evidence="10" key="1">
    <citation type="submission" date="2025-08" db="UniProtKB">
        <authorList>
            <consortium name="Ensembl"/>
        </authorList>
    </citation>
    <scope>IDENTIFICATION</scope>
</reference>
<evidence type="ECO:0000256" key="4">
    <source>
        <dbReference type="ARBA" id="ARBA00023125"/>
    </source>
</evidence>
<keyword evidence="2" id="KW-0862">Zinc</keyword>
<keyword evidence="11" id="KW-1185">Reference proteome</keyword>
<dbReference type="OMA" id="DTFAFWQ"/>
<protein>
    <recommendedName>
        <fullName evidence="9">SAND domain-containing protein</fullName>
    </recommendedName>
</protein>
<name>A0A3Q4BE75_MOLML</name>
<dbReference type="GO" id="GO:0046872">
    <property type="term" value="F:metal ion binding"/>
    <property type="evidence" value="ECO:0007669"/>
    <property type="project" value="UniProtKB-KW"/>
</dbReference>
<dbReference type="PROSITE" id="PS50864">
    <property type="entry name" value="SAND"/>
    <property type="match status" value="1"/>
</dbReference>
<keyword evidence="5" id="KW-0804">Transcription</keyword>
<organism evidence="10 11">
    <name type="scientific">Mola mola</name>
    <name type="common">Ocean sunfish</name>
    <name type="synonym">Tetraodon mola</name>
    <dbReference type="NCBI Taxonomy" id="94237"/>
    <lineage>
        <taxon>Eukaryota</taxon>
        <taxon>Metazoa</taxon>
        <taxon>Chordata</taxon>
        <taxon>Craniata</taxon>
        <taxon>Vertebrata</taxon>
        <taxon>Euteleostomi</taxon>
        <taxon>Actinopterygii</taxon>
        <taxon>Neopterygii</taxon>
        <taxon>Teleostei</taxon>
        <taxon>Neoteleostei</taxon>
        <taxon>Acanthomorphata</taxon>
        <taxon>Eupercaria</taxon>
        <taxon>Tetraodontiformes</taxon>
        <taxon>Molidae</taxon>
        <taxon>Mola</taxon>
    </lineage>
</organism>
<dbReference type="InterPro" id="IPR000770">
    <property type="entry name" value="SAND_dom"/>
</dbReference>
<evidence type="ECO:0000256" key="7">
    <source>
        <dbReference type="SAM" id="Coils"/>
    </source>
</evidence>
<keyword evidence="7" id="KW-0175">Coiled coil</keyword>
<dbReference type="GO" id="GO:0006357">
    <property type="term" value="P:regulation of transcription by RNA polymerase II"/>
    <property type="evidence" value="ECO:0007669"/>
    <property type="project" value="TreeGrafter"/>
</dbReference>
<reference evidence="10" key="2">
    <citation type="submission" date="2025-09" db="UniProtKB">
        <authorList>
            <consortium name="Ensembl"/>
        </authorList>
    </citation>
    <scope>IDENTIFICATION</scope>
</reference>
<feature type="coiled-coil region" evidence="7">
    <location>
        <begin position="248"/>
        <end position="300"/>
    </location>
</feature>
<sequence>MSSMASSEEDMSEVVIVTMPQPVQGLPSAEEQDKAVLVALSEEVDVEADIFYSVTCGDAKATLVWRKFVCPGINVKCVQFNKQLISPKEFVCLAGKSTLKDWKRAIRLNGTMLRKIMDSGELDFYQHGKVCSNTCRSTKIDLVGTKASGDQSADLVPANPTSVDSNGAAGLFPEVTEETSEWVTAIGEDSVAFWRTVKEAGLLEEVVEDFQRELQEVLKGLQERVCDPPLQVKDAVLLNNIVQNFGMLDLVKKVLASHKSQMDRYREQYTRSLAALEQQCDEHRKRAKELKSKSQHLNNVLMTLTPVPAPPAPKRPRLTRAVSGPASVNAAPTQLTLPLNQLTGLPLGKVLTVAGAQPGTNLGGYTLLTSTLSGSELAADASNLTVLSAAAGQEGLAGAGSFVKVVGPQFQLVTLPAALQNLAATQSAAGQLQVGSISVVDATATAADDSQEEGQADEAEQVKEQDEELPAEQQ</sequence>
<evidence type="ECO:0000259" key="9">
    <source>
        <dbReference type="PROSITE" id="PS50864"/>
    </source>
</evidence>
<keyword evidence="4" id="KW-0238">DNA-binding</keyword>
<dbReference type="GO" id="GO:0000978">
    <property type="term" value="F:RNA polymerase II cis-regulatory region sequence-specific DNA binding"/>
    <property type="evidence" value="ECO:0007669"/>
    <property type="project" value="TreeGrafter"/>
</dbReference>
<evidence type="ECO:0000256" key="6">
    <source>
        <dbReference type="ARBA" id="ARBA00023242"/>
    </source>
</evidence>
<keyword evidence="1" id="KW-0479">Metal-binding</keyword>
<keyword evidence="6" id="KW-0539">Nucleus</keyword>
<dbReference type="Proteomes" id="UP000261620">
    <property type="component" value="Unplaced"/>
</dbReference>
<dbReference type="SMART" id="SM00258">
    <property type="entry name" value="SAND"/>
    <property type="match status" value="1"/>
</dbReference>
<dbReference type="Pfam" id="PF01342">
    <property type="entry name" value="SAND"/>
    <property type="match status" value="1"/>
</dbReference>
<accession>A0A3Q4BE75</accession>
<feature type="domain" description="SAND" evidence="9">
    <location>
        <begin position="41"/>
        <end position="123"/>
    </location>
</feature>
<proteinExistence type="predicted"/>
<dbReference type="GO" id="GO:0005737">
    <property type="term" value="C:cytoplasm"/>
    <property type="evidence" value="ECO:0007669"/>
    <property type="project" value="UniProtKB-SubCell"/>
</dbReference>
<evidence type="ECO:0000256" key="8">
    <source>
        <dbReference type="SAM" id="MobiDB-lite"/>
    </source>
</evidence>